<dbReference type="Proteomes" id="UP001383192">
    <property type="component" value="Unassembled WGS sequence"/>
</dbReference>
<dbReference type="AlphaFoldDB" id="A0AAW0BN09"/>
<reference evidence="2 3" key="1">
    <citation type="submission" date="2024-01" db="EMBL/GenBank/DDBJ databases">
        <title>A draft genome for a cacao thread blight-causing isolate of Paramarasmius palmivorus.</title>
        <authorList>
            <person name="Baruah I.K."/>
            <person name="Bukari Y."/>
            <person name="Amoako-Attah I."/>
            <person name="Meinhardt L.W."/>
            <person name="Bailey B.A."/>
            <person name="Cohen S.P."/>
        </authorList>
    </citation>
    <scope>NUCLEOTIDE SEQUENCE [LARGE SCALE GENOMIC DNA]</scope>
    <source>
        <strain evidence="2 3">GH-12</strain>
    </source>
</reference>
<feature type="compositionally biased region" description="Basic and acidic residues" evidence="1">
    <location>
        <begin position="163"/>
        <end position="175"/>
    </location>
</feature>
<evidence type="ECO:0000313" key="2">
    <source>
        <dbReference type="EMBL" id="KAK7028041.1"/>
    </source>
</evidence>
<comment type="caution">
    <text evidence="2">The sequence shown here is derived from an EMBL/GenBank/DDBJ whole genome shotgun (WGS) entry which is preliminary data.</text>
</comment>
<feature type="region of interest" description="Disordered" evidence="1">
    <location>
        <begin position="155"/>
        <end position="175"/>
    </location>
</feature>
<evidence type="ECO:0000313" key="3">
    <source>
        <dbReference type="Proteomes" id="UP001383192"/>
    </source>
</evidence>
<evidence type="ECO:0000256" key="1">
    <source>
        <dbReference type="SAM" id="MobiDB-lite"/>
    </source>
</evidence>
<organism evidence="2 3">
    <name type="scientific">Paramarasmius palmivorus</name>
    <dbReference type="NCBI Taxonomy" id="297713"/>
    <lineage>
        <taxon>Eukaryota</taxon>
        <taxon>Fungi</taxon>
        <taxon>Dikarya</taxon>
        <taxon>Basidiomycota</taxon>
        <taxon>Agaricomycotina</taxon>
        <taxon>Agaricomycetes</taxon>
        <taxon>Agaricomycetidae</taxon>
        <taxon>Agaricales</taxon>
        <taxon>Marasmiineae</taxon>
        <taxon>Marasmiaceae</taxon>
        <taxon>Paramarasmius</taxon>
    </lineage>
</organism>
<name>A0AAW0BN09_9AGAR</name>
<protein>
    <submittedName>
        <fullName evidence="2">Uncharacterized protein</fullName>
    </submittedName>
</protein>
<dbReference type="EMBL" id="JAYKXP010000091">
    <property type="protein sequence ID" value="KAK7028041.1"/>
    <property type="molecule type" value="Genomic_DNA"/>
</dbReference>
<accession>A0AAW0BN09</accession>
<proteinExistence type="predicted"/>
<sequence>MPYYNIGNESEDPLESFSPEHKEVIHAALKKETVRLRGKIKNLPRTLKRLIEIGRSTFAFKTYIYIIRRSKSSDRHYNIHATGSFRRVHDMQSERDDFLEFMSYIEVPHAEAKLKLTTEMGVEAWYFLDMPDQPERAWHYVLEYEAQVKAFKRAQKNKNKNKNKAEVEEQKVEEH</sequence>
<gene>
    <name evidence="2" type="ORF">VNI00_014992</name>
</gene>
<keyword evidence="3" id="KW-1185">Reference proteome</keyword>